<comment type="caution">
    <text evidence="1">The sequence shown here is derived from an EMBL/GenBank/DDBJ whole genome shotgun (WGS) entry which is preliminary data.</text>
</comment>
<proteinExistence type="predicted"/>
<dbReference type="Pfam" id="PF11112">
    <property type="entry name" value="PyocinActivator"/>
    <property type="match status" value="1"/>
</dbReference>
<dbReference type="EMBL" id="JBHRSF010000060">
    <property type="protein sequence ID" value="MFC2996248.1"/>
    <property type="molecule type" value="Genomic_DNA"/>
</dbReference>
<evidence type="ECO:0000313" key="2">
    <source>
        <dbReference type="Proteomes" id="UP001595455"/>
    </source>
</evidence>
<dbReference type="Proteomes" id="UP001595455">
    <property type="component" value="Unassembled WGS sequence"/>
</dbReference>
<protein>
    <submittedName>
        <fullName evidence="1">Pyocin activator PrtN family protein</fullName>
    </submittedName>
</protein>
<accession>A0ABV7BHM9</accession>
<dbReference type="RefSeq" id="WP_228199096.1">
    <property type="nucleotide sequence ID" value="NZ_JAVIDQ010000026.1"/>
</dbReference>
<organism evidence="1 2">
    <name type="scientific">Acinetobacter sichuanensis</name>
    <dbReference type="NCBI Taxonomy" id="2136183"/>
    <lineage>
        <taxon>Bacteria</taxon>
        <taxon>Pseudomonadati</taxon>
        <taxon>Pseudomonadota</taxon>
        <taxon>Gammaproteobacteria</taxon>
        <taxon>Moraxellales</taxon>
        <taxon>Moraxellaceae</taxon>
        <taxon>Acinetobacter</taxon>
    </lineage>
</organism>
<keyword evidence="2" id="KW-1185">Reference proteome</keyword>
<name>A0ABV7BHM9_9GAMM</name>
<dbReference type="InterPro" id="IPR020518">
    <property type="entry name" value="Tscrpt_reg_PrtN"/>
</dbReference>
<sequence length="90" mass="10926">MMTQNFTIEDYLFLKYKTLVIQLDDVCKEYYPHLTKKVIYERASKQEFPFSCFRLDGSQKSPYFVHIRELAVLFNQKYEIAKKDYATLHR</sequence>
<reference evidence="2" key="1">
    <citation type="journal article" date="2019" name="Int. J. Syst. Evol. Microbiol.">
        <title>The Global Catalogue of Microorganisms (GCM) 10K type strain sequencing project: providing services to taxonomists for standard genome sequencing and annotation.</title>
        <authorList>
            <consortium name="The Broad Institute Genomics Platform"/>
            <consortium name="The Broad Institute Genome Sequencing Center for Infectious Disease"/>
            <person name="Wu L."/>
            <person name="Ma J."/>
        </authorList>
    </citation>
    <scope>NUCLEOTIDE SEQUENCE [LARGE SCALE GENOMIC DNA]</scope>
    <source>
        <strain evidence="2">KCTC 62575</strain>
    </source>
</reference>
<evidence type="ECO:0000313" key="1">
    <source>
        <dbReference type="EMBL" id="MFC2996248.1"/>
    </source>
</evidence>
<gene>
    <name evidence="1" type="ORF">ACFODO_13400</name>
</gene>